<dbReference type="Proteomes" id="UP000031397">
    <property type="component" value="Unassembled WGS sequence"/>
</dbReference>
<dbReference type="OrthoDB" id="9803735at2"/>
<dbReference type="Pfam" id="PF00126">
    <property type="entry name" value="HTH_1"/>
    <property type="match status" value="1"/>
</dbReference>
<dbReference type="GO" id="GO:0003700">
    <property type="term" value="F:DNA-binding transcription factor activity"/>
    <property type="evidence" value="ECO:0007669"/>
    <property type="project" value="InterPro"/>
</dbReference>
<evidence type="ECO:0000313" key="6">
    <source>
        <dbReference type="EMBL" id="KID41153.1"/>
    </source>
</evidence>
<sequence>MKLKDLMYFNKLAELKNYTDVSQYYDVKQPTVTMAIKRLENNFNVELVNRNQSHHNVKLTNAGLRLEEHVKIISDQVNEIEQEMGSANDHVIRFGLPPIIGNYYFPKLASELLSLGILNDMDNSESGSQKLLSELKDGHIDLALLGSSAPLESSEISSRILTSDTFKIVVNPKSHLAGMKSVRFANLKNEEFVGLSDDFVHTKVFSDMCDLHSIHPNIKYHTSDIELAKQLVSENVGITFLVSNAIKSTDPLISVPINDASLPPFYVSMAYRKSHVLSPKEKELINVLTKSITQKK</sequence>
<dbReference type="InterPro" id="IPR036390">
    <property type="entry name" value="WH_DNA-bd_sf"/>
</dbReference>
<reference evidence="6 7" key="1">
    <citation type="submission" date="2014-06" db="EMBL/GenBank/DDBJ databases">
        <title>Functional and comparative genomic analyses of the Drosophila gut microbiota identify candidate symbiosis factors.</title>
        <authorList>
            <person name="Newell P.D."/>
            <person name="Chaston J.M."/>
            <person name="Douglas A.E."/>
        </authorList>
    </citation>
    <scope>NUCLEOTIDE SEQUENCE [LARGE SCALE GENOMIC DNA]</scope>
    <source>
        <strain evidence="6 7">DmCS_002</strain>
    </source>
</reference>
<dbReference type="InterPro" id="IPR005119">
    <property type="entry name" value="LysR_subst-bd"/>
</dbReference>
<protein>
    <submittedName>
        <fullName evidence="6">Malolactic regulator</fullName>
    </submittedName>
</protein>
<keyword evidence="3" id="KW-0238">DNA-binding</keyword>
<dbReference type="GO" id="GO:0003677">
    <property type="term" value="F:DNA binding"/>
    <property type="evidence" value="ECO:0007669"/>
    <property type="project" value="UniProtKB-KW"/>
</dbReference>
<dbReference type="SUPFAM" id="SSF46785">
    <property type="entry name" value="Winged helix' DNA-binding domain"/>
    <property type="match status" value="1"/>
</dbReference>
<dbReference type="GO" id="GO:0005829">
    <property type="term" value="C:cytosol"/>
    <property type="evidence" value="ECO:0007669"/>
    <property type="project" value="TreeGrafter"/>
</dbReference>
<keyword evidence="4" id="KW-0804">Transcription</keyword>
<feature type="domain" description="HTH lysR-type" evidence="5">
    <location>
        <begin position="1"/>
        <end position="60"/>
    </location>
</feature>
<dbReference type="InterPro" id="IPR036388">
    <property type="entry name" value="WH-like_DNA-bd_sf"/>
</dbReference>
<proteinExistence type="inferred from homology"/>
<comment type="similarity">
    <text evidence="1">Belongs to the LysR transcriptional regulatory family.</text>
</comment>
<dbReference type="GeneID" id="74913957"/>
<evidence type="ECO:0000256" key="4">
    <source>
        <dbReference type="ARBA" id="ARBA00023163"/>
    </source>
</evidence>
<dbReference type="PROSITE" id="PS50931">
    <property type="entry name" value="HTH_LYSR"/>
    <property type="match status" value="1"/>
</dbReference>
<organism evidence="6 7">
    <name type="scientific">Fructilactobacillus fructivorans</name>
    <dbReference type="NCBI Taxonomy" id="1614"/>
    <lineage>
        <taxon>Bacteria</taxon>
        <taxon>Bacillati</taxon>
        <taxon>Bacillota</taxon>
        <taxon>Bacilli</taxon>
        <taxon>Lactobacillales</taxon>
        <taxon>Lactobacillaceae</taxon>
        <taxon>Fructilactobacillus</taxon>
    </lineage>
</organism>
<evidence type="ECO:0000313" key="7">
    <source>
        <dbReference type="Proteomes" id="UP000031397"/>
    </source>
</evidence>
<dbReference type="Gene3D" id="1.10.10.10">
    <property type="entry name" value="Winged helix-like DNA-binding domain superfamily/Winged helix DNA-binding domain"/>
    <property type="match status" value="1"/>
</dbReference>
<evidence type="ECO:0000259" key="5">
    <source>
        <dbReference type="PROSITE" id="PS50931"/>
    </source>
</evidence>
<dbReference type="Pfam" id="PF03466">
    <property type="entry name" value="LysR_substrate"/>
    <property type="match status" value="1"/>
</dbReference>
<accession>A0A0C1PZT5</accession>
<gene>
    <name evidence="6" type="ORF">LfDm3_1299</name>
</gene>
<keyword evidence="2" id="KW-0805">Transcription regulation</keyword>
<evidence type="ECO:0000256" key="3">
    <source>
        <dbReference type="ARBA" id="ARBA00023125"/>
    </source>
</evidence>
<evidence type="ECO:0000256" key="1">
    <source>
        <dbReference type="ARBA" id="ARBA00009437"/>
    </source>
</evidence>
<dbReference type="AlphaFoldDB" id="A0A0C1PZT5"/>
<name>A0A0C1PZT5_9LACO</name>
<dbReference type="PATRIC" id="fig|1614.7.peg.1238"/>
<dbReference type="SUPFAM" id="SSF53850">
    <property type="entry name" value="Periplasmic binding protein-like II"/>
    <property type="match status" value="1"/>
</dbReference>
<keyword evidence="7" id="KW-1185">Reference proteome</keyword>
<dbReference type="InterPro" id="IPR050950">
    <property type="entry name" value="HTH-type_LysR_regulators"/>
</dbReference>
<comment type="caution">
    <text evidence="6">The sequence shown here is derived from an EMBL/GenBank/DDBJ whole genome shotgun (WGS) entry which is preliminary data.</text>
</comment>
<dbReference type="Gene3D" id="3.40.190.290">
    <property type="match status" value="1"/>
</dbReference>
<dbReference type="InterPro" id="IPR000847">
    <property type="entry name" value="LysR_HTH_N"/>
</dbReference>
<dbReference type="PANTHER" id="PTHR30419">
    <property type="entry name" value="HTH-TYPE TRANSCRIPTIONAL REGULATOR YBHD"/>
    <property type="match status" value="1"/>
</dbReference>
<dbReference type="EMBL" id="JOJZ01000024">
    <property type="protein sequence ID" value="KID41153.1"/>
    <property type="molecule type" value="Genomic_DNA"/>
</dbReference>
<evidence type="ECO:0000256" key="2">
    <source>
        <dbReference type="ARBA" id="ARBA00023015"/>
    </source>
</evidence>
<dbReference type="RefSeq" id="WP_039145112.1">
    <property type="nucleotide sequence ID" value="NZ_JOJZ01000024.1"/>
</dbReference>